<proteinExistence type="predicted"/>
<dbReference type="RefSeq" id="WP_092558789.1">
    <property type="nucleotide sequence ID" value="NZ_FOYZ01000001.1"/>
</dbReference>
<keyword evidence="1" id="KW-0812">Transmembrane</keyword>
<keyword evidence="3" id="KW-1185">Reference proteome</keyword>
<accession>A0A1I6HQ58</accession>
<evidence type="ECO:0000313" key="3">
    <source>
        <dbReference type="Proteomes" id="UP000199659"/>
    </source>
</evidence>
<feature type="transmembrane region" description="Helical" evidence="1">
    <location>
        <begin position="14"/>
        <end position="36"/>
    </location>
</feature>
<dbReference type="OrthoDB" id="9790495at2"/>
<keyword evidence="1" id="KW-1133">Transmembrane helix</keyword>
<keyword evidence="1" id="KW-0472">Membrane</keyword>
<dbReference type="AlphaFoldDB" id="A0A1I6HQ58"/>
<dbReference type="Proteomes" id="UP000199659">
    <property type="component" value="Unassembled WGS sequence"/>
</dbReference>
<dbReference type="STRING" id="37658.SAMN05661086_00157"/>
<gene>
    <name evidence="2" type="ORF">SAMN05661086_00157</name>
</gene>
<dbReference type="EMBL" id="FOYZ01000001">
    <property type="protein sequence ID" value="SFR56497.1"/>
    <property type="molecule type" value="Genomic_DNA"/>
</dbReference>
<protein>
    <recommendedName>
        <fullName evidence="4">FMN-binding domain-containing protein</fullName>
    </recommendedName>
</protein>
<reference evidence="2 3" key="1">
    <citation type="submission" date="2016-10" db="EMBL/GenBank/DDBJ databases">
        <authorList>
            <person name="de Groot N.N."/>
        </authorList>
    </citation>
    <scope>NUCLEOTIDE SEQUENCE [LARGE SCALE GENOMIC DNA]</scope>
    <source>
        <strain evidence="2 3">743A</strain>
    </source>
</reference>
<evidence type="ECO:0000313" key="2">
    <source>
        <dbReference type="EMBL" id="SFR56497.1"/>
    </source>
</evidence>
<sequence length="146" mass="16175">MSKTKIVIIQLKEIVYTAIFVGLGILLILLLIFMFLPKSKDNKVAENESQYIPGVYTSQITIGDNSLNIEVVLDENHINAVTVSNLDDTITTMYPLVVPALETIQTQLCNNVTIDEVVISDDCKYTQMLLLDGVETAIEKAKVPES</sequence>
<evidence type="ECO:0000256" key="1">
    <source>
        <dbReference type="SAM" id="Phobius"/>
    </source>
</evidence>
<evidence type="ECO:0008006" key="4">
    <source>
        <dbReference type="Google" id="ProtNLM"/>
    </source>
</evidence>
<organism evidence="2 3">
    <name type="scientific">Anaeromicropila populeti</name>
    <dbReference type="NCBI Taxonomy" id="37658"/>
    <lineage>
        <taxon>Bacteria</taxon>
        <taxon>Bacillati</taxon>
        <taxon>Bacillota</taxon>
        <taxon>Clostridia</taxon>
        <taxon>Lachnospirales</taxon>
        <taxon>Lachnospiraceae</taxon>
        <taxon>Anaeromicropila</taxon>
    </lineage>
</organism>
<name>A0A1I6HQ58_9FIRM</name>